<evidence type="ECO:0000256" key="1">
    <source>
        <dbReference type="ARBA" id="ARBA00023063"/>
    </source>
</evidence>
<dbReference type="GO" id="GO:0042128">
    <property type="term" value="P:nitrate assimilation"/>
    <property type="evidence" value="ECO:0007669"/>
    <property type="project" value="UniProtKB-KW"/>
</dbReference>
<dbReference type="Gene3D" id="1.10.3480.10">
    <property type="entry name" value="TorD-like"/>
    <property type="match status" value="1"/>
</dbReference>
<dbReference type="PANTHER" id="PTHR43680">
    <property type="entry name" value="NITRATE REDUCTASE MOLYBDENUM COFACTOR ASSEMBLY CHAPERONE"/>
    <property type="match status" value="1"/>
</dbReference>
<accession>A0A0N9V935</accession>
<dbReference type="GO" id="GO:0051131">
    <property type="term" value="P:chaperone-mediated protein complex assembly"/>
    <property type="evidence" value="ECO:0007669"/>
    <property type="project" value="InterPro"/>
</dbReference>
<proteinExistence type="predicted"/>
<dbReference type="GO" id="GO:0016530">
    <property type="term" value="F:metallochaperone activity"/>
    <property type="evidence" value="ECO:0007669"/>
    <property type="project" value="TreeGrafter"/>
</dbReference>
<protein>
    <recommendedName>
        <fullName evidence="4">Nitrate reductase</fullName>
    </recommendedName>
</protein>
<dbReference type="InterPro" id="IPR003765">
    <property type="entry name" value="NO3_reductase_chaperone_NarJ"/>
</dbReference>
<dbReference type="Proteomes" id="UP000064939">
    <property type="component" value="Chromosome"/>
</dbReference>
<keyword evidence="1" id="KW-0534">Nitrate assimilation</keyword>
<dbReference type="Pfam" id="PF02613">
    <property type="entry name" value="Nitrate_red_del"/>
    <property type="match status" value="1"/>
</dbReference>
<dbReference type="InterPro" id="IPR036411">
    <property type="entry name" value="TorD-like_sf"/>
</dbReference>
<evidence type="ECO:0000313" key="3">
    <source>
        <dbReference type="Proteomes" id="UP000064939"/>
    </source>
</evidence>
<dbReference type="SUPFAM" id="SSF89155">
    <property type="entry name" value="TorD-like"/>
    <property type="match status" value="1"/>
</dbReference>
<evidence type="ECO:0008006" key="4">
    <source>
        <dbReference type="Google" id="ProtNLM"/>
    </source>
</evidence>
<sequence>MNPFKLSSALLSYPSIDLQEAVIADICSDLKKFPKWFDLLSPLLQHLSETDLITLQEDYVATFDRNPNHSLHLFEHLHGENRDRGDAMVNLLQEYQAQGFEPQGYELPDYLPLFLEFLSLQTEQHASHLLAEAIHVIAYIGKNLSKNDSLYANVIDLLIHLSPVEPEELKVAPIHDMDEALETFGPLMDGTEPLLNKKPSDVQIVQIQPRSKPLSV</sequence>
<dbReference type="EMBL" id="CP012808">
    <property type="protein sequence ID" value="ALH95742.1"/>
    <property type="molecule type" value="Genomic_DNA"/>
</dbReference>
<dbReference type="KEGG" id="aei:AOY20_09485"/>
<dbReference type="AlphaFoldDB" id="A0A0N9V935"/>
<gene>
    <name evidence="2" type="ORF">AOY20_09485</name>
</gene>
<keyword evidence="3" id="KW-1185">Reference proteome</keyword>
<name>A0A0N9V935_9GAMM</name>
<dbReference type="InterPro" id="IPR020945">
    <property type="entry name" value="DMSO/NO3_reduct_chaperone"/>
</dbReference>
<dbReference type="OrthoDB" id="8478585at2"/>
<dbReference type="PANTHER" id="PTHR43680:SF2">
    <property type="entry name" value="NITRATE REDUCTASE MOLYBDENUM COFACTOR ASSEMBLY CHAPERONE NARJ"/>
    <property type="match status" value="1"/>
</dbReference>
<dbReference type="RefSeq" id="WP_054581631.1">
    <property type="nucleotide sequence ID" value="NZ_CP012808.1"/>
</dbReference>
<evidence type="ECO:0000313" key="2">
    <source>
        <dbReference type="EMBL" id="ALH95742.1"/>
    </source>
</evidence>
<dbReference type="NCBIfam" id="TIGR00684">
    <property type="entry name" value="narJ"/>
    <property type="match status" value="1"/>
</dbReference>
<dbReference type="GO" id="GO:0051082">
    <property type="term" value="F:unfolded protein binding"/>
    <property type="evidence" value="ECO:0007669"/>
    <property type="project" value="InterPro"/>
</dbReference>
<organism evidence="2 3">
    <name type="scientific">Acinetobacter equi</name>
    <dbReference type="NCBI Taxonomy" id="1324350"/>
    <lineage>
        <taxon>Bacteria</taxon>
        <taxon>Pseudomonadati</taxon>
        <taxon>Pseudomonadota</taxon>
        <taxon>Gammaproteobacteria</taxon>
        <taxon>Moraxellales</taxon>
        <taxon>Moraxellaceae</taxon>
        <taxon>Acinetobacter</taxon>
    </lineage>
</organism>
<reference evidence="2 3" key="1">
    <citation type="journal article" date="2015" name="Int. J. Syst. Evol. Microbiol.">
        <title>Acinetobacter equi sp. nov. isolated from horse faeces.</title>
        <authorList>
            <person name="Poppel M.T."/>
            <person name="Skiebe E."/>
            <person name="Laue M."/>
            <person name="Bergmann H."/>
            <person name="Ebersberger I."/>
            <person name="Garn T."/>
            <person name="Fruth A."/>
            <person name="Baumgardt S."/>
            <person name="Busse H.J."/>
            <person name="Wilharm G."/>
        </authorList>
    </citation>
    <scope>NUCLEOTIDE SEQUENCE [LARGE SCALE GENOMIC DNA]</scope>
    <source>
        <strain evidence="2 3">114</strain>
    </source>
</reference>
<dbReference type="STRING" id="1324350.AOY20_09485"/>